<proteinExistence type="predicted"/>
<evidence type="ECO:0000313" key="3">
    <source>
        <dbReference type="Proteomes" id="UP000626109"/>
    </source>
</evidence>
<gene>
    <name evidence="2" type="ORF">PGLA2088_LOCUS6392</name>
</gene>
<keyword evidence="1" id="KW-0812">Transmembrane</keyword>
<dbReference type="EMBL" id="CAJNNW010006355">
    <property type="protein sequence ID" value="CAE8648242.1"/>
    <property type="molecule type" value="Genomic_DNA"/>
</dbReference>
<feature type="non-terminal residue" evidence="2">
    <location>
        <position position="227"/>
    </location>
</feature>
<dbReference type="AlphaFoldDB" id="A0A813IC34"/>
<evidence type="ECO:0008006" key="4">
    <source>
        <dbReference type="Google" id="ProtNLM"/>
    </source>
</evidence>
<keyword evidence="1" id="KW-1133">Transmembrane helix</keyword>
<feature type="transmembrane region" description="Helical" evidence="1">
    <location>
        <begin position="21"/>
        <end position="48"/>
    </location>
</feature>
<protein>
    <recommendedName>
        <fullName evidence="4">Sushi domain-containing protein</fullName>
    </recommendedName>
</protein>
<feature type="non-terminal residue" evidence="2">
    <location>
        <position position="1"/>
    </location>
</feature>
<accession>A0A813IC34</accession>
<organism evidence="2 3">
    <name type="scientific">Polarella glacialis</name>
    <name type="common">Dinoflagellate</name>
    <dbReference type="NCBI Taxonomy" id="89957"/>
    <lineage>
        <taxon>Eukaryota</taxon>
        <taxon>Sar</taxon>
        <taxon>Alveolata</taxon>
        <taxon>Dinophyceae</taxon>
        <taxon>Suessiales</taxon>
        <taxon>Suessiaceae</taxon>
        <taxon>Polarella</taxon>
    </lineage>
</organism>
<keyword evidence="1" id="KW-0472">Membrane</keyword>
<name>A0A813IC34_POLGL</name>
<evidence type="ECO:0000256" key="1">
    <source>
        <dbReference type="SAM" id="Phobius"/>
    </source>
</evidence>
<evidence type="ECO:0000313" key="2">
    <source>
        <dbReference type="EMBL" id="CAE8648242.1"/>
    </source>
</evidence>
<comment type="caution">
    <text evidence="2">The sequence shown here is derived from an EMBL/GenBank/DDBJ whole genome shotgun (WGS) entry which is preliminary data.</text>
</comment>
<reference evidence="2" key="1">
    <citation type="submission" date="2021-02" db="EMBL/GenBank/DDBJ databases">
        <authorList>
            <person name="Dougan E. K."/>
            <person name="Rhodes N."/>
            <person name="Thang M."/>
            <person name="Chan C."/>
        </authorList>
    </citation>
    <scope>NUCLEOTIDE SEQUENCE</scope>
</reference>
<sequence length="227" mass="23737">TPGSDATHPLPVLCSLVFQKMALLVVAVAVAGAAVVAVVVVVVVVMALRCSSKMGFACILAASASNQTRGLPLDALRGSAEVPQSACIGGSLIPNSDRAGKEEDNSTSRCFAAQLGDECRYQCDPGYIAVGRHVCQSLEVRGRLHLNRSFFGGRCVPLCPSSAAPCVEGPGGLQQVPLRVSVSDGHSGFCLNTTCMAADDALRSLARGNYKLWRMARSELSGVYTDH</sequence>
<dbReference type="Proteomes" id="UP000626109">
    <property type="component" value="Unassembled WGS sequence"/>
</dbReference>